<comment type="catalytic activity">
    <reaction evidence="10 14">
        <text>N(6)-[(R)-dihydrolipoyl]-L-lysyl-[protein] + NAD(+) = N(6)-[(R)-lipoyl]-L-lysyl-[protein] + NADH + H(+)</text>
        <dbReference type="Rhea" id="RHEA:15045"/>
        <dbReference type="Rhea" id="RHEA-COMP:10474"/>
        <dbReference type="Rhea" id="RHEA-COMP:10475"/>
        <dbReference type="ChEBI" id="CHEBI:15378"/>
        <dbReference type="ChEBI" id="CHEBI:57540"/>
        <dbReference type="ChEBI" id="CHEBI:57945"/>
        <dbReference type="ChEBI" id="CHEBI:83099"/>
        <dbReference type="ChEBI" id="CHEBI:83100"/>
        <dbReference type="EC" id="1.8.1.4"/>
    </reaction>
</comment>
<keyword evidence="8" id="KW-1015">Disulfide bond</keyword>
<evidence type="ECO:0000259" key="15">
    <source>
        <dbReference type="Pfam" id="PF02852"/>
    </source>
</evidence>
<dbReference type="Pfam" id="PF02852">
    <property type="entry name" value="Pyr_redox_dim"/>
    <property type="match status" value="1"/>
</dbReference>
<dbReference type="InterPro" id="IPR004099">
    <property type="entry name" value="Pyr_nucl-diS_OxRdtase_dimer"/>
</dbReference>
<keyword evidence="12" id="KW-0547">Nucleotide-binding</keyword>
<feature type="domain" description="FAD/NAD(P)-binding" evidence="16">
    <location>
        <begin position="6"/>
        <end position="328"/>
    </location>
</feature>
<dbReference type="FunFam" id="3.30.390.30:FF:000001">
    <property type="entry name" value="Dihydrolipoyl dehydrogenase"/>
    <property type="match status" value="1"/>
</dbReference>
<dbReference type="PANTHER" id="PTHR22912">
    <property type="entry name" value="DISULFIDE OXIDOREDUCTASE"/>
    <property type="match status" value="1"/>
</dbReference>
<feature type="binding site" evidence="12">
    <location>
        <begin position="181"/>
        <end position="188"/>
    </location>
    <ligand>
        <name>NAD(+)</name>
        <dbReference type="ChEBI" id="CHEBI:57540"/>
    </ligand>
</feature>
<feature type="binding site" evidence="12">
    <location>
        <position position="53"/>
    </location>
    <ligand>
        <name>FAD</name>
        <dbReference type="ChEBI" id="CHEBI:57692"/>
    </ligand>
</feature>
<evidence type="ECO:0000256" key="11">
    <source>
        <dbReference type="PIRSR" id="PIRSR000350-2"/>
    </source>
</evidence>
<dbReference type="PRINTS" id="PR00368">
    <property type="entry name" value="FADPNR"/>
</dbReference>
<evidence type="ECO:0000313" key="18">
    <source>
        <dbReference type="Proteomes" id="UP000231019"/>
    </source>
</evidence>
<proteinExistence type="inferred from homology"/>
<dbReference type="SUPFAM" id="SSF51905">
    <property type="entry name" value="FAD/NAD(P)-binding domain"/>
    <property type="match status" value="1"/>
</dbReference>
<evidence type="ECO:0000256" key="3">
    <source>
        <dbReference type="ARBA" id="ARBA00016961"/>
    </source>
</evidence>
<evidence type="ECO:0000256" key="8">
    <source>
        <dbReference type="ARBA" id="ARBA00023157"/>
    </source>
</evidence>
<dbReference type="InterPro" id="IPR012999">
    <property type="entry name" value="Pyr_OxRdtase_I_AS"/>
</dbReference>
<feature type="domain" description="Pyridine nucleotide-disulphide oxidoreductase dimerisation" evidence="15">
    <location>
        <begin position="347"/>
        <end position="456"/>
    </location>
</feature>
<dbReference type="SUPFAM" id="SSF55424">
    <property type="entry name" value="FAD/NAD-linked reductases, dimerisation (C-terminal) domain"/>
    <property type="match status" value="1"/>
</dbReference>
<evidence type="ECO:0000256" key="5">
    <source>
        <dbReference type="ARBA" id="ARBA00022827"/>
    </source>
</evidence>
<dbReference type="PRINTS" id="PR00411">
    <property type="entry name" value="PNDRDTASEI"/>
</dbReference>
<dbReference type="GO" id="GO:0004148">
    <property type="term" value="F:dihydrolipoyl dehydrogenase (NADH) activity"/>
    <property type="evidence" value="ECO:0007669"/>
    <property type="project" value="UniProtKB-EC"/>
</dbReference>
<keyword evidence="9 14" id="KW-0676">Redox-active center</keyword>
<dbReference type="GO" id="GO:0006103">
    <property type="term" value="P:2-oxoglutarate metabolic process"/>
    <property type="evidence" value="ECO:0007669"/>
    <property type="project" value="TreeGrafter"/>
</dbReference>
<dbReference type="Gene3D" id="3.30.390.30">
    <property type="match status" value="1"/>
</dbReference>
<evidence type="ECO:0000256" key="7">
    <source>
        <dbReference type="ARBA" id="ARBA00023027"/>
    </source>
</evidence>
<gene>
    <name evidence="17" type="primary">lpdA</name>
    <name evidence="17" type="ORF">COW36_10185</name>
</gene>
<feature type="binding site" evidence="12">
    <location>
        <position position="117"/>
    </location>
    <ligand>
        <name>FAD</name>
        <dbReference type="ChEBI" id="CHEBI:57692"/>
    </ligand>
</feature>
<comment type="similarity">
    <text evidence="1 14">Belongs to the class-I pyridine nucleotide-disulfide oxidoreductase family.</text>
</comment>
<dbReference type="InterPro" id="IPR006258">
    <property type="entry name" value="Lipoamide_DH"/>
</dbReference>
<sequence>MNHESYQVIVLGGGPGGYAAAFMAADLGLKVALVEKRVNPGGVCLFEGCIPSKAFLHAAELINESKHAASFGLEFAPPKIDIDKLRAWKDTKVVKGLTGGLGQLAKARKVQFIQGTGTIQDTHHLQVETANGQQTLHFEHLIVATGSSPIVLPFLPKSPRVMDSTAALELPDIPERLLVLGGGYIGLEMATVYAALGSKVTVVEMLDSLLAGADPDLVKPLHKRIEKQLAAILLKTKVTGAKEQGEELVVSFEGPDGKAFEQTFDRILVSVGRRPNGKGIGLENTKIELDQQGFIPVNPQRQTVEPSIYAIGDVAGQPMLAHKASHEGRVAVEAIAGHKVAFEPYAIPAVVFTDPEVAWCGLTEREAEAQGRKVEVAKFPWAASGRALTLDRTEGLTKLIIDPETERVLGVGIVGKGAGELIAEATLAVEMAALATDLKLTIHAHPTLSETVMEAAEMFFGQSTHIYKPKRSK</sequence>
<dbReference type="InterPro" id="IPR050151">
    <property type="entry name" value="Class-I_Pyr_Nuc-Dis_Oxidored"/>
</dbReference>
<evidence type="ECO:0000259" key="16">
    <source>
        <dbReference type="Pfam" id="PF07992"/>
    </source>
</evidence>
<evidence type="ECO:0000256" key="4">
    <source>
        <dbReference type="ARBA" id="ARBA00022630"/>
    </source>
</evidence>
<name>A0A2M7G514_9BACT</name>
<keyword evidence="7 12" id="KW-0520">NAD</keyword>
<evidence type="ECO:0000256" key="14">
    <source>
        <dbReference type="RuleBase" id="RU003692"/>
    </source>
</evidence>
<feature type="disulfide bond" description="Redox-active" evidence="13">
    <location>
        <begin position="44"/>
        <end position="49"/>
    </location>
</feature>
<dbReference type="InterPro" id="IPR036188">
    <property type="entry name" value="FAD/NAD-bd_sf"/>
</dbReference>
<feature type="binding site" evidence="12">
    <location>
        <position position="313"/>
    </location>
    <ligand>
        <name>FAD</name>
        <dbReference type="ChEBI" id="CHEBI:57692"/>
    </ligand>
</feature>
<protein>
    <recommendedName>
        <fullName evidence="3 14">Dihydrolipoyl dehydrogenase</fullName>
        <ecNumber evidence="2 14">1.8.1.4</ecNumber>
    </recommendedName>
</protein>
<evidence type="ECO:0000256" key="12">
    <source>
        <dbReference type="PIRSR" id="PIRSR000350-3"/>
    </source>
</evidence>
<keyword evidence="4 14" id="KW-0285">Flavoprotein</keyword>
<evidence type="ECO:0000256" key="6">
    <source>
        <dbReference type="ARBA" id="ARBA00023002"/>
    </source>
</evidence>
<feature type="binding site" evidence="12">
    <location>
        <begin position="319"/>
        <end position="322"/>
    </location>
    <ligand>
        <name>FAD</name>
        <dbReference type="ChEBI" id="CHEBI:57692"/>
    </ligand>
</feature>
<comment type="caution">
    <text evidence="17">The sequence shown here is derived from an EMBL/GenBank/DDBJ whole genome shotgun (WGS) entry which is preliminary data.</text>
</comment>
<dbReference type="NCBIfam" id="TIGR01350">
    <property type="entry name" value="lipoamide_DH"/>
    <property type="match status" value="1"/>
</dbReference>
<dbReference type="InterPro" id="IPR001100">
    <property type="entry name" value="Pyr_nuc-diS_OxRdtase"/>
</dbReference>
<organism evidence="17 18">
    <name type="scientific">bacterium (Candidatus Blackallbacteria) CG17_big_fil_post_rev_8_21_14_2_50_48_46</name>
    <dbReference type="NCBI Taxonomy" id="2014261"/>
    <lineage>
        <taxon>Bacteria</taxon>
        <taxon>Candidatus Blackallbacteria</taxon>
    </lineage>
</organism>
<dbReference type="EC" id="1.8.1.4" evidence="2 14"/>
<evidence type="ECO:0000256" key="13">
    <source>
        <dbReference type="PIRSR" id="PIRSR000350-4"/>
    </source>
</evidence>
<evidence type="ECO:0000256" key="9">
    <source>
        <dbReference type="ARBA" id="ARBA00023284"/>
    </source>
</evidence>
<dbReference type="Proteomes" id="UP000231019">
    <property type="component" value="Unassembled WGS sequence"/>
</dbReference>
<evidence type="ECO:0000256" key="2">
    <source>
        <dbReference type="ARBA" id="ARBA00012608"/>
    </source>
</evidence>
<dbReference type="PROSITE" id="PS00076">
    <property type="entry name" value="PYRIDINE_REDOX_1"/>
    <property type="match status" value="1"/>
</dbReference>
<dbReference type="Pfam" id="PF07992">
    <property type="entry name" value="Pyr_redox_2"/>
    <property type="match status" value="1"/>
</dbReference>
<dbReference type="PANTHER" id="PTHR22912:SF160">
    <property type="entry name" value="DIHYDROLIPOYL DEHYDROGENASE"/>
    <property type="match status" value="1"/>
</dbReference>
<dbReference type="Gene3D" id="3.50.50.60">
    <property type="entry name" value="FAD/NAD(P)-binding domain"/>
    <property type="match status" value="2"/>
</dbReference>
<feature type="binding site" evidence="12">
    <location>
        <position position="272"/>
    </location>
    <ligand>
        <name>NAD(+)</name>
        <dbReference type="ChEBI" id="CHEBI:57540"/>
    </ligand>
</feature>
<evidence type="ECO:0000313" key="17">
    <source>
        <dbReference type="EMBL" id="PIW17001.1"/>
    </source>
</evidence>
<feature type="binding site" evidence="12">
    <location>
        <position position="204"/>
    </location>
    <ligand>
        <name>NAD(+)</name>
        <dbReference type="ChEBI" id="CHEBI:57540"/>
    </ligand>
</feature>
<dbReference type="EMBL" id="PFFQ01000031">
    <property type="protein sequence ID" value="PIW17001.1"/>
    <property type="molecule type" value="Genomic_DNA"/>
</dbReference>
<keyword evidence="6 14" id="KW-0560">Oxidoreductase</keyword>
<dbReference type="AlphaFoldDB" id="A0A2M7G514"/>
<feature type="binding site" evidence="12">
    <location>
        <begin position="145"/>
        <end position="147"/>
    </location>
    <ligand>
        <name>FAD</name>
        <dbReference type="ChEBI" id="CHEBI:57692"/>
    </ligand>
</feature>
<reference evidence="17 18" key="1">
    <citation type="submission" date="2017-09" db="EMBL/GenBank/DDBJ databases">
        <title>Depth-based differentiation of microbial function through sediment-hosted aquifers and enrichment of novel symbionts in the deep terrestrial subsurface.</title>
        <authorList>
            <person name="Probst A.J."/>
            <person name="Ladd B."/>
            <person name="Jarett J.K."/>
            <person name="Geller-Mcgrath D.E."/>
            <person name="Sieber C.M."/>
            <person name="Emerson J.B."/>
            <person name="Anantharaman K."/>
            <person name="Thomas B.C."/>
            <person name="Malmstrom R."/>
            <person name="Stieglmeier M."/>
            <person name="Klingl A."/>
            <person name="Woyke T."/>
            <person name="Ryan C.M."/>
            <person name="Banfield J.F."/>
        </authorList>
    </citation>
    <scope>NUCLEOTIDE SEQUENCE [LARGE SCALE GENOMIC DNA]</scope>
    <source>
        <strain evidence="17">CG17_big_fil_post_rev_8_21_14_2_50_48_46</strain>
    </source>
</reference>
<dbReference type="GO" id="GO:0050660">
    <property type="term" value="F:flavin adenine dinucleotide binding"/>
    <property type="evidence" value="ECO:0007669"/>
    <property type="project" value="InterPro"/>
</dbReference>
<dbReference type="InterPro" id="IPR023753">
    <property type="entry name" value="FAD/NAD-binding_dom"/>
</dbReference>
<comment type="cofactor">
    <cofactor evidence="12 14">
        <name>FAD</name>
        <dbReference type="ChEBI" id="CHEBI:57692"/>
    </cofactor>
    <text evidence="12 14">Binds 1 FAD per subunit.</text>
</comment>
<feature type="active site" description="Proton acceptor" evidence="11">
    <location>
        <position position="445"/>
    </location>
</feature>
<evidence type="ECO:0000256" key="10">
    <source>
        <dbReference type="ARBA" id="ARBA00049187"/>
    </source>
</evidence>
<comment type="miscellaneous">
    <text evidence="14">The active site is a redox-active disulfide bond.</text>
</comment>
<evidence type="ECO:0000256" key="1">
    <source>
        <dbReference type="ARBA" id="ARBA00007532"/>
    </source>
</evidence>
<dbReference type="PIRSF" id="PIRSF000350">
    <property type="entry name" value="Mercury_reductase_MerA"/>
    <property type="match status" value="1"/>
</dbReference>
<keyword evidence="5 12" id="KW-0274">FAD</keyword>
<dbReference type="InterPro" id="IPR016156">
    <property type="entry name" value="FAD/NAD-linked_Rdtase_dimer_sf"/>
</dbReference>
<accession>A0A2M7G514</accession>